<feature type="domain" description="Reverse transcriptase" evidence="1">
    <location>
        <begin position="1"/>
        <end position="284"/>
    </location>
</feature>
<dbReference type="EMBL" id="JEMT01027498">
    <property type="protein sequence ID" value="EXX56898.1"/>
    <property type="molecule type" value="Genomic_DNA"/>
</dbReference>
<dbReference type="PROSITE" id="PS50878">
    <property type="entry name" value="RT_POL"/>
    <property type="match status" value="1"/>
</dbReference>
<gene>
    <name evidence="2" type="ORF">RirG_212100</name>
</gene>
<comment type="caution">
    <text evidence="2">The sequence shown here is derived from an EMBL/GenBank/DDBJ whole genome shotgun (WGS) entry which is preliminary data.</text>
</comment>
<keyword evidence="3" id="KW-1185">Reference proteome</keyword>
<accession>A0A015LQ92</accession>
<dbReference type="AlphaFoldDB" id="A0A015LQ92"/>
<sequence length="295" mass="33444">MHHYPFRSDGLADDPNFQISDHISRLAEAVVYPISKLHNFDAQLKNTCLITLLETVRKYMVKVVTNRLFNILADNHVLQGGTLIVSQDISKAFDSMDLNMLKLALDRLHLSALLVQFILNLFTWQNNKILTCHGDTAFYRVRVSIDQGEIIFPLLWVIYLDPLLTVLNNEIRDPFVLKSSALLDYSPLEFEQHSLPISYLTFMDDSTLVASLKSEIKDHLSITTEFCTLNNIQANSAKYVLLSSSHPSSLITFDLSPSPLISNTSFSFPFLALGTSFRFLGVWFSLSASFQFILK</sequence>
<dbReference type="HOGENOM" id="CLU_002435_6_0_1"/>
<evidence type="ECO:0000313" key="2">
    <source>
        <dbReference type="EMBL" id="EXX56898.1"/>
    </source>
</evidence>
<evidence type="ECO:0000259" key="1">
    <source>
        <dbReference type="PROSITE" id="PS50878"/>
    </source>
</evidence>
<dbReference type="InterPro" id="IPR000477">
    <property type="entry name" value="RT_dom"/>
</dbReference>
<dbReference type="Proteomes" id="UP000022910">
    <property type="component" value="Unassembled WGS sequence"/>
</dbReference>
<organism evidence="2 3">
    <name type="scientific">Rhizophagus irregularis (strain DAOM 197198w)</name>
    <name type="common">Glomus intraradices</name>
    <dbReference type="NCBI Taxonomy" id="1432141"/>
    <lineage>
        <taxon>Eukaryota</taxon>
        <taxon>Fungi</taxon>
        <taxon>Fungi incertae sedis</taxon>
        <taxon>Mucoromycota</taxon>
        <taxon>Glomeromycotina</taxon>
        <taxon>Glomeromycetes</taxon>
        <taxon>Glomerales</taxon>
        <taxon>Glomeraceae</taxon>
        <taxon>Rhizophagus</taxon>
    </lineage>
</organism>
<name>A0A015LQ92_RHIIW</name>
<dbReference type="Pfam" id="PF00078">
    <property type="entry name" value="RVT_1"/>
    <property type="match status" value="1"/>
</dbReference>
<protein>
    <recommendedName>
        <fullName evidence="1">Reverse transcriptase domain-containing protein</fullName>
    </recommendedName>
</protein>
<proteinExistence type="predicted"/>
<evidence type="ECO:0000313" key="3">
    <source>
        <dbReference type="Proteomes" id="UP000022910"/>
    </source>
</evidence>
<reference evidence="2 3" key="1">
    <citation type="submission" date="2014-02" db="EMBL/GenBank/DDBJ databases">
        <title>Single nucleus genome sequencing reveals high similarity among nuclei of an endomycorrhizal fungus.</title>
        <authorList>
            <person name="Lin K."/>
            <person name="Geurts R."/>
            <person name="Zhang Z."/>
            <person name="Limpens E."/>
            <person name="Saunders D.G."/>
            <person name="Mu D."/>
            <person name="Pang E."/>
            <person name="Cao H."/>
            <person name="Cha H."/>
            <person name="Lin T."/>
            <person name="Zhou Q."/>
            <person name="Shang Y."/>
            <person name="Li Y."/>
            <person name="Ivanov S."/>
            <person name="Sharma T."/>
            <person name="Velzen R.V."/>
            <person name="Ruijter N.D."/>
            <person name="Aanen D.K."/>
            <person name="Win J."/>
            <person name="Kamoun S."/>
            <person name="Bisseling T."/>
            <person name="Huang S."/>
        </authorList>
    </citation>
    <scope>NUCLEOTIDE SEQUENCE [LARGE SCALE GENOMIC DNA]</scope>
    <source>
        <strain evidence="3">DAOM197198w</strain>
    </source>
</reference>